<reference evidence="2" key="2">
    <citation type="journal article" date="2016" name="Front. Microbiol.">
        <title>The Regulatory Protein RosR Affects Rhizobium leguminosarum bv. trifolii Protein Profiles, Cell Surface Properties, and Symbiosis with Clover.</title>
        <authorList>
            <person name="Rachwal K."/>
            <person name="Boguszewska A."/>
            <person name="Kopcinska J."/>
            <person name="Karas M."/>
            <person name="Tchorzewski M."/>
            <person name="Janczarek M."/>
        </authorList>
    </citation>
    <scope>NUCLEOTIDE SEQUENCE</scope>
    <source>
        <strain evidence="2">Rt24.2</strain>
    </source>
</reference>
<protein>
    <submittedName>
        <fullName evidence="2">Uncharacterized protein</fullName>
    </submittedName>
</protein>
<evidence type="ECO:0000256" key="1">
    <source>
        <dbReference type="SAM" id="MobiDB-lite"/>
    </source>
</evidence>
<evidence type="ECO:0000313" key="2">
    <source>
        <dbReference type="EMBL" id="AOO90952.1"/>
    </source>
</evidence>
<dbReference type="AlphaFoldDB" id="A0A1C9HWM1"/>
<proteinExistence type="predicted"/>
<sequence>MSRRIFKVMASDRMDSKAEGGDPGETENLQGGCAKLRLLLRLGSSRSCLRCRNSRCVLPRLRRGGSTLFYHADIARLMTVKWLQMQAKNTDMKRKVPSGWDSGRNDQSPR</sequence>
<organism evidence="2">
    <name type="scientific">Rhizobium leguminosarum bv. trifolii</name>
    <dbReference type="NCBI Taxonomy" id="386"/>
    <lineage>
        <taxon>Bacteria</taxon>
        <taxon>Pseudomonadati</taxon>
        <taxon>Pseudomonadota</taxon>
        <taxon>Alphaproteobacteria</taxon>
        <taxon>Hyphomicrobiales</taxon>
        <taxon>Rhizobiaceae</taxon>
        <taxon>Rhizobium/Agrobacterium group</taxon>
        <taxon>Rhizobium</taxon>
    </lineage>
</organism>
<accession>A0A1C9HWM1</accession>
<reference evidence="2" key="1">
    <citation type="journal article" date="2015" name="BMC Genomics">
        <title>Transcriptome profiling of a Rhizobium leguminosarum bv. trifolii rosR mutant reveals the role of the transcriptional regulator RosR in motility, synthesis of cell-surface components, and other cellular processes.</title>
        <authorList>
            <person name="Rachwal K."/>
            <person name="Matczynska E."/>
            <person name="Janczarek M."/>
        </authorList>
    </citation>
    <scope>NUCLEOTIDE SEQUENCE</scope>
    <source>
        <strain evidence="2">Rt24.2</strain>
    </source>
</reference>
<name>A0A1C9HWM1_RHILT</name>
<feature type="region of interest" description="Disordered" evidence="1">
    <location>
        <begin position="89"/>
        <end position="110"/>
    </location>
</feature>
<dbReference type="EMBL" id="KX488588">
    <property type="protein sequence ID" value="AOO90952.1"/>
    <property type="molecule type" value="Genomic_DNA"/>
</dbReference>